<dbReference type="RefSeq" id="XP_462449.1">
    <property type="nucleotide sequence ID" value="XM_462449.1"/>
</dbReference>
<dbReference type="EMBL" id="CR382139">
    <property type="protein sequence ID" value="CAG90959.1"/>
    <property type="molecule type" value="Genomic_DNA"/>
</dbReference>
<sequence>MTKLILDPLSLSLEFPKASESRLHRVRILCQVIEYDDLTATLKVRKVPNIHKFHTEINLIDEPVAEAYTLNVNLFGVLNKMNAESISVGTIVNIVGYFNGEKVNVIECYSVNGSSMIPENNIKVLAEISKLKDFD</sequence>
<dbReference type="eggNOG" id="ENOG502RA02">
    <property type="taxonomic scope" value="Eukaryota"/>
</dbReference>
<dbReference type="GO" id="GO:0043047">
    <property type="term" value="F:single-stranded telomeric DNA binding"/>
    <property type="evidence" value="ECO:0007669"/>
    <property type="project" value="InterPro"/>
</dbReference>
<dbReference type="KEGG" id="dha:DEHA2G20856g"/>
<keyword evidence="2" id="KW-1185">Reference proteome</keyword>
<dbReference type="OMA" id="CQVIKYI"/>
<dbReference type="GeneID" id="2905398"/>
<dbReference type="HOGENOM" id="CLU_156003_0_0_1"/>
<accession>Q6BH72</accession>
<evidence type="ECO:0000313" key="1">
    <source>
        <dbReference type="EMBL" id="CAG90959.1"/>
    </source>
</evidence>
<evidence type="ECO:0000313" key="2">
    <source>
        <dbReference type="Proteomes" id="UP000000599"/>
    </source>
</evidence>
<dbReference type="Proteomes" id="UP000000599">
    <property type="component" value="Chromosome G"/>
</dbReference>
<proteinExistence type="predicted"/>
<reference evidence="1 2" key="1">
    <citation type="journal article" date="2004" name="Nature">
        <title>Genome evolution in yeasts.</title>
        <authorList>
            <consortium name="Genolevures"/>
            <person name="Dujon B."/>
            <person name="Sherman D."/>
            <person name="Fischer G."/>
            <person name="Durrens P."/>
            <person name="Casaregola S."/>
            <person name="Lafontaine I."/>
            <person name="de Montigny J."/>
            <person name="Marck C."/>
            <person name="Neuveglise C."/>
            <person name="Talla E."/>
            <person name="Goffard N."/>
            <person name="Frangeul L."/>
            <person name="Aigle M."/>
            <person name="Anthouard V."/>
            <person name="Babour A."/>
            <person name="Barbe V."/>
            <person name="Barnay S."/>
            <person name="Blanchin S."/>
            <person name="Beckerich J.M."/>
            <person name="Beyne E."/>
            <person name="Bleykasten C."/>
            <person name="Boisrame A."/>
            <person name="Boyer J."/>
            <person name="Cattolico L."/>
            <person name="Confanioleri F."/>
            <person name="de Daruvar A."/>
            <person name="Despons L."/>
            <person name="Fabre E."/>
            <person name="Fairhead C."/>
            <person name="Ferry-Dumazet H."/>
            <person name="Groppi A."/>
            <person name="Hantraye F."/>
            <person name="Hennequin C."/>
            <person name="Jauniaux N."/>
            <person name="Joyet P."/>
            <person name="Kachouri R."/>
            <person name="Kerrest A."/>
            <person name="Koszul R."/>
            <person name="Lemaire M."/>
            <person name="Lesur I."/>
            <person name="Ma L."/>
            <person name="Muller H."/>
            <person name="Nicaud J.M."/>
            <person name="Nikolski M."/>
            <person name="Oztas S."/>
            <person name="Ozier-Kalogeropoulos O."/>
            <person name="Pellenz S."/>
            <person name="Potier S."/>
            <person name="Richard G.F."/>
            <person name="Straub M.L."/>
            <person name="Suleau A."/>
            <person name="Swennene D."/>
            <person name="Tekaia F."/>
            <person name="Wesolowski-Louvel M."/>
            <person name="Westhof E."/>
            <person name="Wirth B."/>
            <person name="Zeniou-Meyer M."/>
            <person name="Zivanovic I."/>
            <person name="Bolotin-Fukuhara M."/>
            <person name="Thierry A."/>
            <person name="Bouchier C."/>
            <person name="Caudron B."/>
            <person name="Scarpelli C."/>
            <person name="Gaillardin C."/>
            <person name="Weissenbach J."/>
            <person name="Wincker P."/>
            <person name="Souciet J.L."/>
        </authorList>
    </citation>
    <scope>NUCLEOTIDE SEQUENCE [LARGE SCALE GENOMIC DNA]</scope>
    <source>
        <strain evidence="2">ATCC 36239 / CBS 767 / BCRC 21394 / JCM 1990 / NBRC 0083 / IGC 2968</strain>
    </source>
</reference>
<dbReference type="InterPro" id="IPR012340">
    <property type="entry name" value="NA-bd_OB-fold"/>
</dbReference>
<name>Q6BH72_DEBHA</name>
<gene>
    <name evidence="1" type="ordered locus">DEHA2G20856g</name>
</gene>
<organism evidence="1 2">
    <name type="scientific">Debaryomyces hansenii (strain ATCC 36239 / CBS 767 / BCRC 21394 / JCM 1990 / NBRC 0083 / IGC 2968)</name>
    <name type="common">Yeast</name>
    <name type="synonym">Torulaspora hansenii</name>
    <dbReference type="NCBI Taxonomy" id="284592"/>
    <lineage>
        <taxon>Eukaryota</taxon>
        <taxon>Fungi</taxon>
        <taxon>Dikarya</taxon>
        <taxon>Ascomycota</taxon>
        <taxon>Saccharomycotina</taxon>
        <taxon>Pichiomycetes</taxon>
        <taxon>Debaryomycetaceae</taxon>
        <taxon>Debaryomyces</taxon>
    </lineage>
</organism>
<dbReference type="OrthoDB" id="4022411at2759"/>
<dbReference type="Pfam" id="PF12658">
    <property type="entry name" value="Ten1"/>
    <property type="match status" value="1"/>
</dbReference>
<dbReference type="GO" id="GO:1990879">
    <property type="term" value="C:CST complex"/>
    <property type="evidence" value="ECO:0007669"/>
    <property type="project" value="InterPro"/>
</dbReference>
<dbReference type="VEuPathDB" id="FungiDB:DEHA2G20856g"/>
<dbReference type="AlphaFoldDB" id="Q6BH72"/>
<dbReference type="InParanoid" id="Q6BH72"/>
<protein>
    <submittedName>
        <fullName evidence="1">DEHA2G20856p</fullName>
    </submittedName>
</protein>
<dbReference type="InterPro" id="IPR024222">
    <property type="entry name" value="Ten1_fungal"/>
</dbReference>
<dbReference type="Gene3D" id="2.40.50.140">
    <property type="entry name" value="Nucleic acid-binding proteins"/>
    <property type="match status" value="1"/>
</dbReference>
<dbReference type="GO" id="GO:0016233">
    <property type="term" value="P:telomere capping"/>
    <property type="evidence" value="ECO:0007669"/>
    <property type="project" value="InterPro"/>
</dbReference>